<dbReference type="SUPFAM" id="SSF53474">
    <property type="entry name" value="alpha/beta-Hydrolases"/>
    <property type="match status" value="1"/>
</dbReference>
<dbReference type="Pfam" id="PF00561">
    <property type="entry name" value="Abhydrolase_1"/>
    <property type="match status" value="1"/>
</dbReference>
<dbReference type="Gene3D" id="3.40.50.1820">
    <property type="entry name" value="alpha/beta hydrolase"/>
    <property type="match status" value="1"/>
</dbReference>
<evidence type="ECO:0000313" key="4">
    <source>
        <dbReference type="Proteomes" id="UP000027725"/>
    </source>
</evidence>
<dbReference type="OrthoDB" id="9804723at2"/>
<keyword evidence="3" id="KW-0560">Oxidoreductase</keyword>
<dbReference type="PRINTS" id="PR00111">
    <property type="entry name" value="ABHYDROLASE"/>
</dbReference>
<evidence type="ECO:0000256" key="1">
    <source>
        <dbReference type="ARBA" id="ARBA00038128"/>
    </source>
</evidence>
<dbReference type="PANTHER" id="PTHR43433:SF4">
    <property type="entry name" value="NON-HEME CHLOROPEROXIDASE-RELATED"/>
    <property type="match status" value="1"/>
</dbReference>
<feature type="domain" description="AB hydrolase-1" evidence="2">
    <location>
        <begin position="22"/>
        <end position="253"/>
    </location>
</feature>
<comment type="caution">
    <text evidence="3">The sequence shown here is derived from an EMBL/GenBank/DDBJ whole genome shotgun (WGS) entry which is preliminary data.</text>
</comment>
<protein>
    <submittedName>
        <fullName evidence="3">Bromoperoxidase</fullName>
    </submittedName>
</protein>
<keyword evidence="4" id="KW-1185">Reference proteome</keyword>
<dbReference type="STRING" id="1185766.SAMN05216224_105179"/>
<dbReference type="InterPro" id="IPR029058">
    <property type="entry name" value="AB_hydrolase_fold"/>
</dbReference>
<dbReference type="AlphaFoldDB" id="A0A074TJ01"/>
<dbReference type="FunFam" id="3.40.50.1820:FF:000205">
    <property type="entry name" value="Non-haem bromoperoxidase BPO-A2"/>
    <property type="match status" value="1"/>
</dbReference>
<dbReference type="RefSeq" id="WP_038061097.1">
    <property type="nucleotide sequence ID" value="NZ_FOVB01000005.1"/>
</dbReference>
<accession>A0A074TJ01</accession>
<dbReference type="EMBL" id="JHEH01000001">
    <property type="protein sequence ID" value="KEP71624.1"/>
    <property type="molecule type" value="Genomic_DNA"/>
</dbReference>
<dbReference type="InterPro" id="IPR050471">
    <property type="entry name" value="AB_hydrolase"/>
</dbReference>
<dbReference type="Proteomes" id="UP000027725">
    <property type="component" value="Unassembled WGS sequence"/>
</dbReference>
<proteinExistence type="inferred from homology"/>
<keyword evidence="3" id="KW-0575">Peroxidase</keyword>
<dbReference type="PANTHER" id="PTHR43433">
    <property type="entry name" value="HYDROLASE, ALPHA/BETA FOLD FAMILY PROTEIN"/>
    <property type="match status" value="1"/>
</dbReference>
<sequence>MAHAALSAKDLNVTDHGGPGRPVVLIHGWPLSSVAWSNQIEPLKAAGMRVITYDRRGFGNALKPEAGFDYDTLAADLHQVLVDLDLHEVTLVGFSMGGGEVARYIGNHGEDRLHSVVFAAAVPPFMLQGPDNPDGPLTQEAAQQMEDGLRADRAGFFDSFVTQFYSVDGEMKVSQGEHEKAVALCLQSDQAAALGCMEAFGTTDFRKDLEKITVPTLILHSDSDAIVPLEGSGKRVFETVRNSELFLIEDAPHGCNVSHAARFNTTLIDYLTR</sequence>
<name>A0A074TJ01_9RHOB</name>
<dbReference type="GO" id="GO:0004601">
    <property type="term" value="F:peroxidase activity"/>
    <property type="evidence" value="ECO:0007669"/>
    <property type="project" value="UniProtKB-KW"/>
</dbReference>
<evidence type="ECO:0000313" key="3">
    <source>
        <dbReference type="EMBL" id="KEP71624.1"/>
    </source>
</evidence>
<dbReference type="InterPro" id="IPR000073">
    <property type="entry name" value="AB_hydrolase_1"/>
</dbReference>
<organism evidence="3 4">
    <name type="scientific">Thioclava dalianensis</name>
    <dbReference type="NCBI Taxonomy" id="1185766"/>
    <lineage>
        <taxon>Bacteria</taxon>
        <taxon>Pseudomonadati</taxon>
        <taxon>Pseudomonadota</taxon>
        <taxon>Alphaproteobacteria</taxon>
        <taxon>Rhodobacterales</taxon>
        <taxon>Paracoccaceae</taxon>
        <taxon>Thioclava</taxon>
    </lineage>
</organism>
<evidence type="ECO:0000259" key="2">
    <source>
        <dbReference type="Pfam" id="PF00561"/>
    </source>
</evidence>
<dbReference type="eggNOG" id="COG2267">
    <property type="taxonomic scope" value="Bacteria"/>
</dbReference>
<comment type="similarity">
    <text evidence="1">Belongs to the AB hydrolase superfamily. Bacterial non-heme haloperoxidase / perhydrolase family.</text>
</comment>
<reference evidence="3 4" key="1">
    <citation type="submission" date="2014-03" db="EMBL/GenBank/DDBJ databases">
        <title>The draft genome sequence of Thioclava dalianensis DLFJ1-1.</title>
        <authorList>
            <person name="Lai Q."/>
            <person name="Shao Z."/>
        </authorList>
    </citation>
    <scope>NUCLEOTIDE SEQUENCE [LARGE SCALE GENOMIC DNA]</scope>
    <source>
        <strain evidence="3 4">DLFJ1-1</strain>
    </source>
</reference>
<gene>
    <name evidence="3" type="ORF">DL1_01035</name>
</gene>